<evidence type="ECO:0000313" key="2">
    <source>
        <dbReference type="EMBL" id="MBU9711219.1"/>
    </source>
</evidence>
<comment type="caution">
    <text evidence="2">The sequence shown here is derived from an EMBL/GenBank/DDBJ whole genome shotgun (WGS) entry which is preliminary data.</text>
</comment>
<evidence type="ECO:0000313" key="3">
    <source>
        <dbReference type="Proteomes" id="UP000784880"/>
    </source>
</evidence>
<feature type="transmembrane region" description="Helical" evidence="1">
    <location>
        <begin position="135"/>
        <end position="155"/>
    </location>
</feature>
<sequence length="156" mass="17673">MPWCPNCHEEYIDHMKICKDCNVDLNDGEPPEEDPQRLEFVDTEFLTTASSEIEANMLEAMLETNHIATVKNYREAGGYLAIYMGETSYGIDLYVDKEKLETARELLAQLETSPVLAEDEEETSSNESVKKSKGLRVAFVIFIILLFVIVQGLAFL</sequence>
<dbReference type="EMBL" id="JAHQCS010000063">
    <property type="protein sequence ID" value="MBU9711219.1"/>
    <property type="molecule type" value="Genomic_DNA"/>
</dbReference>
<reference evidence="2 3" key="1">
    <citation type="submission" date="2021-06" db="EMBL/GenBank/DDBJ databases">
        <title>Bacillus sp. RD4P76, an endophyte from a halophyte.</title>
        <authorList>
            <person name="Sun J.-Q."/>
        </authorList>
    </citation>
    <scope>NUCLEOTIDE SEQUENCE [LARGE SCALE GENOMIC DNA]</scope>
    <source>
        <strain evidence="2 3">CGMCC 1.15917</strain>
    </source>
</reference>
<keyword evidence="3" id="KW-1185">Reference proteome</keyword>
<organism evidence="2 3">
    <name type="scientific">Evansella tamaricis</name>
    <dbReference type="NCBI Taxonomy" id="2069301"/>
    <lineage>
        <taxon>Bacteria</taxon>
        <taxon>Bacillati</taxon>
        <taxon>Bacillota</taxon>
        <taxon>Bacilli</taxon>
        <taxon>Bacillales</taxon>
        <taxon>Bacillaceae</taxon>
        <taxon>Evansella</taxon>
    </lineage>
</organism>
<protein>
    <submittedName>
        <fullName evidence="2">DUF2007 domain-containing protein</fullName>
    </submittedName>
</protein>
<proteinExistence type="predicted"/>
<evidence type="ECO:0000256" key="1">
    <source>
        <dbReference type="SAM" id="Phobius"/>
    </source>
</evidence>
<keyword evidence="1" id="KW-0812">Transmembrane</keyword>
<name>A0ABS6JDE3_9BACI</name>
<keyword evidence="1" id="KW-1133">Transmembrane helix</keyword>
<dbReference type="Proteomes" id="UP000784880">
    <property type="component" value="Unassembled WGS sequence"/>
</dbReference>
<dbReference type="RefSeq" id="WP_217065101.1">
    <property type="nucleotide sequence ID" value="NZ_JAHQCS010000063.1"/>
</dbReference>
<keyword evidence="1" id="KW-0472">Membrane</keyword>
<gene>
    <name evidence="2" type="ORF">KS419_05705</name>
</gene>
<accession>A0ABS6JDE3</accession>